<dbReference type="SUPFAM" id="SSF57850">
    <property type="entry name" value="RING/U-box"/>
    <property type="match status" value="2"/>
</dbReference>
<gene>
    <name evidence="2" type="primary">LOC114847044</name>
</gene>
<dbReference type="InParanoid" id="A0A6P7LC27"/>
<dbReference type="Pfam" id="PF22191">
    <property type="entry name" value="IBR_1"/>
    <property type="match status" value="1"/>
</dbReference>
<dbReference type="KEGG" id="bspl:114847044"/>
<dbReference type="GeneID" id="114847044"/>
<dbReference type="Gene3D" id="1.20.120.1750">
    <property type="match status" value="1"/>
</dbReference>
<keyword evidence="1" id="KW-1185">Reference proteome</keyword>
<reference evidence="2" key="1">
    <citation type="submission" date="2025-08" db="UniProtKB">
        <authorList>
            <consortium name="RefSeq"/>
        </authorList>
    </citation>
    <scope>IDENTIFICATION</scope>
</reference>
<dbReference type="RefSeq" id="XP_028992166.1">
    <property type="nucleotide sequence ID" value="XM_029136333.3"/>
</dbReference>
<protein>
    <submittedName>
        <fullName evidence="2">Uncharacterized protein DDB_G0292642-like isoform X1</fullName>
    </submittedName>
</protein>
<organism evidence="1 2">
    <name type="scientific">Betta splendens</name>
    <name type="common">Siamese fighting fish</name>
    <dbReference type="NCBI Taxonomy" id="158456"/>
    <lineage>
        <taxon>Eukaryota</taxon>
        <taxon>Metazoa</taxon>
        <taxon>Chordata</taxon>
        <taxon>Craniata</taxon>
        <taxon>Vertebrata</taxon>
        <taxon>Euteleostomi</taxon>
        <taxon>Actinopterygii</taxon>
        <taxon>Neopterygii</taxon>
        <taxon>Teleostei</taxon>
        <taxon>Neoteleostei</taxon>
        <taxon>Acanthomorphata</taxon>
        <taxon>Anabantaria</taxon>
        <taxon>Anabantiformes</taxon>
        <taxon>Anabantoidei</taxon>
        <taxon>Osphronemidae</taxon>
        <taxon>Betta</taxon>
    </lineage>
</organism>
<dbReference type="OrthoDB" id="419317at2759"/>
<proteinExistence type="predicted"/>
<evidence type="ECO:0000313" key="2">
    <source>
        <dbReference type="RefSeq" id="XP_028992166.1"/>
    </source>
</evidence>
<dbReference type="Proteomes" id="UP000515150">
    <property type="component" value="Chromosome 2"/>
</dbReference>
<accession>A0A6P7LC27</accession>
<sequence length="348" mass="40209">MSQEEKTYDPLDTTMTFVDRDDDLDPLFSEEDCVSLRAQMSCGHAVTPENLTQCCRSQLEQVPDRRTLLWVQMRHLVARKKHSTTQLQTTVKRPFFFYFKSVTTNFFTFFNLKIILPPNNVIINQPICNPKAPFSLFQGNYTFRCQAIIEGVEQCNKPWSYQEVRRMADLSVEEMQEFEEKIALLAAAQYCEIQSCPQCKTSVERKDLSNLCVLCTVCKADREQNHQFCWQCMKPWKGPAPRSDRCDNDGCVNKDLELLRKCKDTVLAEVQGVGACPSIRACPTCGNLVEHDRTGCKNITCPRCQVEFCFVCLKLTRRCLKTSSYFIPCRDGVAPRQTSIPVWRRRRR</sequence>
<name>A0A6P7LC27_BETSP</name>
<dbReference type="AlphaFoldDB" id="A0A6P7LC27"/>
<evidence type="ECO:0000313" key="1">
    <source>
        <dbReference type="Proteomes" id="UP000515150"/>
    </source>
</evidence>
<dbReference type="CDD" id="cd20336">
    <property type="entry name" value="Rcat_RBR"/>
    <property type="match status" value="1"/>
</dbReference>